<dbReference type="OrthoDB" id="1920576at2759"/>
<reference evidence="2 4" key="1">
    <citation type="journal article" date="2012" name="Nature">
        <title>Algal genomes reveal evolutionary mosaicism and the fate of nucleomorphs.</title>
        <authorList>
            <consortium name="DOE Joint Genome Institute"/>
            <person name="Curtis B.A."/>
            <person name="Tanifuji G."/>
            <person name="Burki F."/>
            <person name="Gruber A."/>
            <person name="Irimia M."/>
            <person name="Maruyama S."/>
            <person name="Arias M.C."/>
            <person name="Ball S.G."/>
            <person name="Gile G.H."/>
            <person name="Hirakawa Y."/>
            <person name="Hopkins J.F."/>
            <person name="Kuo A."/>
            <person name="Rensing S.A."/>
            <person name="Schmutz J."/>
            <person name="Symeonidi A."/>
            <person name="Elias M."/>
            <person name="Eveleigh R.J."/>
            <person name="Herman E.K."/>
            <person name="Klute M.J."/>
            <person name="Nakayama T."/>
            <person name="Obornik M."/>
            <person name="Reyes-Prieto A."/>
            <person name="Armbrust E.V."/>
            <person name="Aves S.J."/>
            <person name="Beiko R.G."/>
            <person name="Coutinho P."/>
            <person name="Dacks J.B."/>
            <person name="Durnford D.G."/>
            <person name="Fast N.M."/>
            <person name="Green B.R."/>
            <person name="Grisdale C.J."/>
            <person name="Hempel F."/>
            <person name="Henrissat B."/>
            <person name="Hoppner M.P."/>
            <person name="Ishida K."/>
            <person name="Kim E."/>
            <person name="Koreny L."/>
            <person name="Kroth P.G."/>
            <person name="Liu Y."/>
            <person name="Malik S.B."/>
            <person name="Maier U.G."/>
            <person name="McRose D."/>
            <person name="Mock T."/>
            <person name="Neilson J.A."/>
            <person name="Onodera N.T."/>
            <person name="Poole A.M."/>
            <person name="Pritham E.J."/>
            <person name="Richards T.A."/>
            <person name="Rocap G."/>
            <person name="Roy S.W."/>
            <person name="Sarai C."/>
            <person name="Schaack S."/>
            <person name="Shirato S."/>
            <person name="Slamovits C.H."/>
            <person name="Spencer D.F."/>
            <person name="Suzuki S."/>
            <person name="Worden A.Z."/>
            <person name="Zauner S."/>
            <person name="Barry K."/>
            <person name="Bell C."/>
            <person name="Bharti A.K."/>
            <person name="Crow J.A."/>
            <person name="Grimwood J."/>
            <person name="Kramer R."/>
            <person name="Lindquist E."/>
            <person name="Lucas S."/>
            <person name="Salamov A."/>
            <person name="McFadden G.I."/>
            <person name="Lane C.E."/>
            <person name="Keeling P.J."/>
            <person name="Gray M.W."/>
            <person name="Grigoriev I.V."/>
            <person name="Archibald J.M."/>
        </authorList>
    </citation>
    <scope>NUCLEOTIDE SEQUENCE</scope>
    <source>
        <strain evidence="2 4">CCMP2712</strain>
    </source>
</reference>
<keyword evidence="4" id="KW-1185">Reference proteome</keyword>
<dbReference type="EnsemblProtists" id="EKX41647">
    <property type="protein sequence ID" value="EKX41647"/>
    <property type="gene ID" value="GUITHDRAFT_112354"/>
</dbReference>
<protein>
    <submittedName>
        <fullName evidence="2 3">Uncharacterized protein</fullName>
    </submittedName>
</protein>
<gene>
    <name evidence="2" type="ORF">GUITHDRAFT_112354</name>
</gene>
<name>L1IZX6_GUITC</name>
<feature type="region of interest" description="Disordered" evidence="1">
    <location>
        <begin position="251"/>
        <end position="370"/>
    </location>
</feature>
<evidence type="ECO:0000256" key="1">
    <source>
        <dbReference type="SAM" id="MobiDB-lite"/>
    </source>
</evidence>
<proteinExistence type="predicted"/>
<dbReference type="PANTHER" id="PTHR31343:SF42">
    <property type="entry name" value="T15D22.8"/>
    <property type="match status" value="1"/>
</dbReference>
<sequence>MIQSDPHEELFLAENKEIRSFEGERGTAEQVSQEETEAVTKTTGSTSLNQFIQIQNAEYTRSQGVRGSGDIRPDDISETSHTTSVDTTTSGLNASRKKYINKDGKPTSEENIYFFLQAVVPKVPKGSFSLRQLWEWFDKPYGVEVPILLKSSTTQTHHVAAEITPAFYVPHLSAIKVAPLLLLTLFAYVQLFVRKDSPSYPLCVELAEIKQRREEEIKAAKLALEAQQRREEAASLSWASRVSAQMATQGGINPYEDAGMEGGGDGSNSGGRPRDRGQGSSCPKYSYASAVSGPTTQSSKGEQDSGQPLTDRHVQKGSPGELRDEQEKRAGKDGRQTRKGGDGGRLMYDGEDTKAYRPRSAASSGDTQSEAVFEFYEERSPGERPPLYDGMLELPSLKTEGEREEELLSHILMEISNDDLVLERSWFAVAWYPILCHSRTAHAIRGSFITYYHFNSHESFQASLDRLYPSKKGCKDHKRENSEVCAADIMSSRSLLLDLTCLTSILSSMTLFVFYSSCSLTSLRLQPFSSEATAHAAGVQQPSGSCSVCLTEREEGGTDDQQAISAILSSLVDAVMDRVMEKEGEALQGSQEQDAVAAAGEGGGSPGCCEYCTVKAEDVNFVDMFGYMHYRINNETWYLLRKRSARPTLAFKASRSCPIDKGYEKALRSGHRGKHWDFEYILKEIPHYEVIGEEQAD</sequence>
<reference evidence="3" key="3">
    <citation type="submission" date="2015-06" db="UniProtKB">
        <authorList>
            <consortium name="EnsemblProtists"/>
        </authorList>
    </citation>
    <scope>IDENTIFICATION</scope>
</reference>
<dbReference type="AlphaFoldDB" id="L1IZX6"/>
<dbReference type="RefSeq" id="XP_005828627.1">
    <property type="nucleotide sequence ID" value="XM_005828570.1"/>
</dbReference>
<feature type="compositionally biased region" description="Gly residues" evidence="1">
    <location>
        <begin position="260"/>
        <end position="269"/>
    </location>
</feature>
<dbReference type="PANTHER" id="PTHR31343">
    <property type="entry name" value="T15D22.8"/>
    <property type="match status" value="1"/>
</dbReference>
<dbReference type="EMBL" id="JH993022">
    <property type="protein sequence ID" value="EKX41647.1"/>
    <property type="molecule type" value="Genomic_DNA"/>
</dbReference>
<feature type="region of interest" description="Disordered" evidence="1">
    <location>
        <begin position="63"/>
        <end position="91"/>
    </location>
</feature>
<feature type="compositionally biased region" description="Polar residues" evidence="1">
    <location>
        <begin position="361"/>
        <end position="370"/>
    </location>
</feature>
<evidence type="ECO:0000313" key="2">
    <source>
        <dbReference type="EMBL" id="EKX41647.1"/>
    </source>
</evidence>
<feature type="compositionally biased region" description="Polar residues" evidence="1">
    <location>
        <begin position="292"/>
        <end position="308"/>
    </location>
</feature>
<feature type="region of interest" description="Disordered" evidence="1">
    <location>
        <begin position="19"/>
        <end position="42"/>
    </location>
</feature>
<dbReference type="HOGENOM" id="CLU_395614_0_0_1"/>
<dbReference type="KEGG" id="gtt:GUITHDRAFT_112354"/>
<evidence type="ECO:0000313" key="4">
    <source>
        <dbReference type="Proteomes" id="UP000011087"/>
    </source>
</evidence>
<dbReference type="GeneID" id="17298250"/>
<evidence type="ECO:0000313" key="3">
    <source>
        <dbReference type="EnsemblProtists" id="EKX41647"/>
    </source>
</evidence>
<accession>L1IZX6</accession>
<feature type="compositionally biased region" description="Basic and acidic residues" evidence="1">
    <location>
        <begin position="321"/>
        <end position="342"/>
    </location>
</feature>
<feature type="compositionally biased region" description="Low complexity" evidence="1">
    <location>
        <begin position="79"/>
        <end position="90"/>
    </location>
</feature>
<dbReference type="Proteomes" id="UP000011087">
    <property type="component" value="Unassembled WGS sequence"/>
</dbReference>
<dbReference type="Pfam" id="PF05623">
    <property type="entry name" value="DUF789"/>
    <property type="match status" value="2"/>
</dbReference>
<organism evidence="2">
    <name type="scientific">Guillardia theta (strain CCMP2712)</name>
    <name type="common">Cryptophyte</name>
    <dbReference type="NCBI Taxonomy" id="905079"/>
    <lineage>
        <taxon>Eukaryota</taxon>
        <taxon>Cryptophyceae</taxon>
        <taxon>Pyrenomonadales</taxon>
        <taxon>Geminigeraceae</taxon>
        <taxon>Guillardia</taxon>
    </lineage>
</organism>
<reference evidence="4" key="2">
    <citation type="submission" date="2012-11" db="EMBL/GenBank/DDBJ databases">
        <authorList>
            <person name="Kuo A."/>
            <person name="Curtis B.A."/>
            <person name="Tanifuji G."/>
            <person name="Burki F."/>
            <person name="Gruber A."/>
            <person name="Irimia M."/>
            <person name="Maruyama S."/>
            <person name="Arias M.C."/>
            <person name="Ball S.G."/>
            <person name="Gile G.H."/>
            <person name="Hirakawa Y."/>
            <person name="Hopkins J.F."/>
            <person name="Rensing S.A."/>
            <person name="Schmutz J."/>
            <person name="Symeonidi A."/>
            <person name="Elias M."/>
            <person name="Eveleigh R.J."/>
            <person name="Herman E.K."/>
            <person name="Klute M.J."/>
            <person name="Nakayama T."/>
            <person name="Obornik M."/>
            <person name="Reyes-Prieto A."/>
            <person name="Armbrust E.V."/>
            <person name="Aves S.J."/>
            <person name="Beiko R.G."/>
            <person name="Coutinho P."/>
            <person name="Dacks J.B."/>
            <person name="Durnford D.G."/>
            <person name="Fast N.M."/>
            <person name="Green B.R."/>
            <person name="Grisdale C."/>
            <person name="Hempe F."/>
            <person name="Henrissat B."/>
            <person name="Hoppner M.P."/>
            <person name="Ishida K.-I."/>
            <person name="Kim E."/>
            <person name="Koreny L."/>
            <person name="Kroth P.G."/>
            <person name="Liu Y."/>
            <person name="Malik S.-B."/>
            <person name="Maier U.G."/>
            <person name="McRose D."/>
            <person name="Mock T."/>
            <person name="Neilson J.A."/>
            <person name="Onodera N.T."/>
            <person name="Poole A.M."/>
            <person name="Pritham E.J."/>
            <person name="Richards T.A."/>
            <person name="Rocap G."/>
            <person name="Roy S.W."/>
            <person name="Sarai C."/>
            <person name="Schaack S."/>
            <person name="Shirato S."/>
            <person name="Slamovits C.H."/>
            <person name="Spencer D.F."/>
            <person name="Suzuki S."/>
            <person name="Worden A.Z."/>
            <person name="Zauner S."/>
            <person name="Barry K."/>
            <person name="Bell C."/>
            <person name="Bharti A.K."/>
            <person name="Crow J.A."/>
            <person name="Grimwood J."/>
            <person name="Kramer R."/>
            <person name="Lindquist E."/>
            <person name="Lucas S."/>
            <person name="Salamov A."/>
            <person name="McFadden G.I."/>
            <person name="Lane C.E."/>
            <person name="Keeling P.J."/>
            <person name="Gray M.W."/>
            <person name="Grigoriev I.V."/>
            <person name="Archibald J.M."/>
        </authorList>
    </citation>
    <scope>NUCLEOTIDE SEQUENCE</scope>
    <source>
        <strain evidence="4">CCMP2712</strain>
    </source>
</reference>
<dbReference type="PaxDb" id="55529-EKX41647"/>
<dbReference type="InterPro" id="IPR008507">
    <property type="entry name" value="DUF789"/>
</dbReference>